<name>A0ABQ1FJL5_9BACL</name>
<gene>
    <name evidence="2" type="ORF">GCM10008018_69820</name>
</gene>
<comment type="caution">
    <text evidence="2">The sequence shown here is derived from an EMBL/GenBank/DDBJ whole genome shotgun (WGS) entry which is preliminary data.</text>
</comment>
<dbReference type="EMBL" id="BMHE01000078">
    <property type="protein sequence ID" value="GGA14990.1"/>
    <property type="molecule type" value="Genomic_DNA"/>
</dbReference>
<feature type="domain" description="Reverse transcriptase" evidence="1">
    <location>
        <begin position="78"/>
        <end position="326"/>
    </location>
</feature>
<reference evidence="3" key="1">
    <citation type="journal article" date="2019" name="Int. J. Syst. Evol. Microbiol.">
        <title>The Global Catalogue of Microorganisms (GCM) 10K type strain sequencing project: providing services to taxonomists for standard genome sequencing and annotation.</title>
        <authorList>
            <consortium name="The Broad Institute Genomics Platform"/>
            <consortium name="The Broad Institute Genome Sequencing Center for Infectious Disease"/>
            <person name="Wu L."/>
            <person name="Ma J."/>
        </authorList>
    </citation>
    <scope>NUCLEOTIDE SEQUENCE [LARGE SCALE GENOMIC DNA]</scope>
    <source>
        <strain evidence="3">CGMCC 1.15043</strain>
    </source>
</reference>
<dbReference type="PANTHER" id="PTHR34047">
    <property type="entry name" value="NUCLEAR INTRON MATURASE 1, MITOCHONDRIAL-RELATED"/>
    <property type="match status" value="1"/>
</dbReference>
<sequence>MQLAKETYTGQVGLEKHRQTSLRGIAMKAKEDKTHRFENLYQLLDAPALHTAFKHLKKKAAAGIDNVTAVDYQENLVENINETVAQLKTKQYRAKLVPRVYIDKGNGKKCPLGIPAVSDKVAQHAAAKILEAIYEPEFSPQSFGYRPNTGAQKAVKALTHELNFGKYSYIVEADISNYFGTIDHDRLIQMMELRIADKAFLNLIRKWLKAGIMEADGTVTHPVTGCPQGGVISPILANIYLHYTLDRWFEKAVKPTCEGMAYFSRYADDFVCAFQYKQDAQRFYQALGSRLGKFGLSLSEEKTNLISFSRYRKAENTHFSFLGFEFRWGFTLKKKVAIQRRTAREKLRKSVVAFTEWCKENRHKRLRRLFPMLQAKLRGYYNYYGLIGNYASLNQFYEEAMKILYKWLNRRSQRLSFNYTEFAMCLKHYQVSRPRIVESSTIQLQFDF</sequence>
<dbReference type="Proteomes" id="UP000615455">
    <property type="component" value="Unassembled WGS sequence"/>
</dbReference>
<dbReference type="CDD" id="cd01651">
    <property type="entry name" value="RT_G2_intron"/>
    <property type="match status" value="1"/>
</dbReference>
<dbReference type="InterPro" id="IPR000477">
    <property type="entry name" value="RT_dom"/>
</dbReference>
<evidence type="ECO:0000313" key="3">
    <source>
        <dbReference type="Proteomes" id="UP000615455"/>
    </source>
</evidence>
<dbReference type="InterPro" id="IPR030931">
    <property type="entry name" value="Group_II_RT_mat"/>
</dbReference>
<keyword evidence="2" id="KW-0808">Transferase</keyword>
<dbReference type="RefSeq" id="WP_189020555.1">
    <property type="nucleotide sequence ID" value="NZ_BMHE01000078.1"/>
</dbReference>
<dbReference type="Pfam" id="PF00078">
    <property type="entry name" value="RVT_1"/>
    <property type="match status" value="1"/>
</dbReference>
<proteinExistence type="predicted"/>
<keyword evidence="2" id="KW-0548">Nucleotidyltransferase</keyword>
<dbReference type="InterPro" id="IPR051083">
    <property type="entry name" value="GrpII_Intron_Splice-Mob/Def"/>
</dbReference>
<evidence type="ECO:0000259" key="1">
    <source>
        <dbReference type="PROSITE" id="PS50878"/>
    </source>
</evidence>
<protein>
    <submittedName>
        <fullName evidence="2">Group II intron reverse transcriptase/maturase</fullName>
    </submittedName>
</protein>
<organism evidence="2 3">
    <name type="scientific">Paenibacillus marchantiophytorum</name>
    <dbReference type="NCBI Taxonomy" id="1619310"/>
    <lineage>
        <taxon>Bacteria</taxon>
        <taxon>Bacillati</taxon>
        <taxon>Bacillota</taxon>
        <taxon>Bacilli</taxon>
        <taxon>Bacillales</taxon>
        <taxon>Paenibacillaceae</taxon>
        <taxon>Paenibacillus</taxon>
    </lineage>
</organism>
<keyword evidence="3" id="KW-1185">Reference proteome</keyword>
<dbReference type="InterPro" id="IPR043502">
    <property type="entry name" value="DNA/RNA_pol_sf"/>
</dbReference>
<dbReference type="PANTHER" id="PTHR34047:SF8">
    <property type="entry name" value="PROTEIN YKFC"/>
    <property type="match status" value="1"/>
</dbReference>
<keyword evidence="2" id="KW-0695">RNA-directed DNA polymerase</keyword>
<dbReference type="PROSITE" id="PS50878">
    <property type="entry name" value="RT_POL"/>
    <property type="match status" value="1"/>
</dbReference>
<dbReference type="NCBIfam" id="TIGR04416">
    <property type="entry name" value="group_II_RT_mat"/>
    <property type="match status" value="1"/>
</dbReference>
<dbReference type="GO" id="GO:0003964">
    <property type="term" value="F:RNA-directed DNA polymerase activity"/>
    <property type="evidence" value="ECO:0007669"/>
    <property type="project" value="UniProtKB-KW"/>
</dbReference>
<evidence type="ECO:0000313" key="2">
    <source>
        <dbReference type="EMBL" id="GGA14990.1"/>
    </source>
</evidence>
<dbReference type="SUPFAM" id="SSF56672">
    <property type="entry name" value="DNA/RNA polymerases"/>
    <property type="match status" value="1"/>
</dbReference>
<accession>A0ABQ1FJL5</accession>